<dbReference type="InterPro" id="IPR005077">
    <property type="entry name" value="Peptidase_C11"/>
</dbReference>
<evidence type="ECO:0000313" key="2">
    <source>
        <dbReference type="EMBL" id="RGU57134.1"/>
    </source>
</evidence>
<keyword evidence="1" id="KW-0732">Signal</keyword>
<evidence type="ECO:0000256" key="1">
    <source>
        <dbReference type="SAM" id="SignalP"/>
    </source>
</evidence>
<accession>A0A412TTF8</accession>
<dbReference type="PROSITE" id="PS51257">
    <property type="entry name" value="PROKAR_LIPOPROTEIN"/>
    <property type="match status" value="1"/>
</dbReference>
<dbReference type="Pfam" id="PF03415">
    <property type="entry name" value="Peptidase_C11"/>
    <property type="match status" value="1"/>
</dbReference>
<protein>
    <recommendedName>
        <fullName evidence="4">Peptidase C11 clostripain</fullName>
    </recommendedName>
</protein>
<feature type="chain" id="PRO_5019587209" description="Peptidase C11 clostripain" evidence="1">
    <location>
        <begin position="23"/>
        <end position="391"/>
    </location>
</feature>
<gene>
    <name evidence="2" type="ORF">DWW57_06145</name>
</gene>
<proteinExistence type="predicted"/>
<dbReference type="RefSeq" id="WP_118160145.1">
    <property type="nucleotide sequence ID" value="NZ_QRYC01000006.1"/>
</dbReference>
<dbReference type="AlphaFoldDB" id="A0A412TTF8"/>
<evidence type="ECO:0008006" key="4">
    <source>
        <dbReference type="Google" id="ProtNLM"/>
    </source>
</evidence>
<dbReference type="EMBL" id="QRYC01000006">
    <property type="protein sequence ID" value="RGU57134.1"/>
    <property type="molecule type" value="Genomic_DNA"/>
</dbReference>
<organism evidence="2 3">
    <name type="scientific">Odoribacter splanchnicus</name>
    <dbReference type="NCBI Taxonomy" id="28118"/>
    <lineage>
        <taxon>Bacteria</taxon>
        <taxon>Pseudomonadati</taxon>
        <taxon>Bacteroidota</taxon>
        <taxon>Bacteroidia</taxon>
        <taxon>Bacteroidales</taxon>
        <taxon>Odoribacteraceae</taxon>
        <taxon>Odoribacter</taxon>
    </lineage>
</organism>
<dbReference type="Proteomes" id="UP000284243">
    <property type="component" value="Unassembled WGS sequence"/>
</dbReference>
<feature type="signal peptide" evidence="1">
    <location>
        <begin position="1"/>
        <end position="22"/>
    </location>
</feature>
<name>A0A412TTF8_9BACT</name>
<comment type="caution">
    <text evidence="2">The sequence shown here is derived from an EMBL/GenBank/DDBJ whole genome shotgun (WGS) entry which is preliminary data.</text>
</comment>
<evidence type="ECO:0000313" key="3">
    <source>
        <dbReference type="Proteomes" id="UP000284243"/>
    </source>
</evidence>
<sequence>MKFKVFSKIRFFFLIYSVMIFSACHDSDKIEPKYGERTVLIYMAADNDLNKDGETNIKSILKGMEQTAGRLVIYIDPRYDVPRLLTVKGGKGCRLDTLETYTEENSASPEVLARVVQEVQKRYPASSYGLVLWSHGLGWVPPEYSFPGGYAMRLPDPDMPRTKYYAEDEHPGTTGKAYMDIREMAARLPGHFNFILWDVCFMGGIEVAYELRNKTDYLIASPAEVISDGFPYEKIVPLLWGGEEAMKQICREYYNHYNKYPVNSLWRSAVVGLVKTGELEPLAAKVRTLLAGKTDYARAWHYPLNQGGLPMVFFDFGDYIRKMTTEEEYNSFKKLLDRVVIYKAATEKLFGDEVPADKFSGLTSYIPFSEWSDMNTYYYTLDWGATVYENN</sequence>
<dbReference type="Gene3D" id="3.40.50.11970">
    <property type="match status" value="1"/>
</dbReference>
<reference evidence="2 3" key="1">
    <citation type="submission" date="2018-08" db="EMBL/GenBank/DDBJ databases">
        <title>A genome reference for cultivated species of the human gut microbiota.</title>
        <authorList>
            <person name="Zou Y."/>
            <person name="Xue W."/>
            <person name="Luo G."/>
        </authorList>
    </citation>
    <scope>NUCLEOTIDE SEQUENCE [LARGE SCALE GENOMIC DNA]</scope>
    <source>
        <strain evidence="2 3">AF16-14</strain>
    </source>
</reference>
<dbReference type="PANTHER" id="PTHR37835">
    <property type="entry name" value="ALPHA-CLOSTRIPAIN"/>
    <property type="match status" value="1"/>
</dbReference>
<dbReference type="PANTHER" id="PTHR37835:SF1">
    <property type="entry name" value="ALPHA-CLOSTRIPAIN"/>
    <property type="match status" value="1"/>
</dbReference>